<evidence type="ECO:0000313" key="3">
    <source>
        <dbReference type="Proteomes" id="UP000708208"/>
    </source>
</evidence>
<keyword evidence="1" id="KW-0812">Transmembrane</keyword>
<keyword evidence="1" id="KW-0472">Membrane</keyword>
<keyword evidence="3" id="KW-1185">Reference proteome</keyword>
<evidence type="ECO:0000313" key="2">
    <source>
        <dbReference type="EMBL" id="CAG7823673.1"/>
    </source>
</evidence>
<name>A0A8J2KZI5_9HEXA</name>
<reference evidence="2" key="1">
    <citation type="submission" date="2021-06" db="EMBL/GenBank/DDBJ databases">
        <authorList>
            <person name="Hodson N. C."/>
            <person name="Mongue J. A."/>
            <person name="Jaron S. K."/>
        </authorList>
    </citation>
    <scope>NUCLEOTIDE SEQUENCE</scope>
</reference>
<dbReference type="AlphaFoldDB" id="A0A8J2KZI5"/>
<proteinExistence type="predicted"/>
<keyword evidence="1" id="KW-1133">Transmembrane helix</keyword>
<organism evidence="2 3">
    <name type="scientific">Allacma fusca</name>
    <dbReference type="NCBI Taxonomy" id="39272"/>
    <lineage>
        <taxon>Eukaryota</taxon>
        <taxon>Metazoa</taxon>
        <taxon>Ecdysozoa</taxon>
        <taxon>Arthropoda</taxon>
        <taxon>Hexapoda</taxon>
        <taxon>Collembola</taxon>
        <taxon>Symphypleona</taxon>
        <taxon>Sminthuridae</taxon>
        <taxon>Allacma</taxon>
    </lineage>
</organism>
<gene>
    <name evidence="2" type="ORF">AFUS01_LOCUS33874</name>
</gene>
<feature type="transmembrane region" description="Helical" evidence="1">
    <location>
        <begin position="15"/>
        <end position="37"/>
    </location>
</feature>
<dbReference type="EMBL" id="CAJVCH010530271">
    <property type="protein sequence ID" value="CAG7823673.1"/>
    <property type="molecule type" value="Genomic_DNA"/>
</dbReference>
<protein>
    <submittedName>
        <fullName evidence="2">Uncharacterized protein</fullName>
    </submittedName>
</protein>
<accession>A0A8J2KZI5</accession>
<dbReference type="Proteomes" id="UP000708208">
    <property type="component" value="Unassembled WGS sequence"/>
</dbReference>
<comment type="caution">
    <text evidence="2">The sequence shown here is derived from an EMBL/GenBank/DDBJ whole genome shotgun (WGS) entry which is preliminary data.</text>
</comment>
<evidence type="ECO:0000256" key="1">
    <source>
        <dbReference type="SAM" id="Phobius"/>
    </source>
</evidence>
<sequence length="70" mass="7981">MLFLELIFGNREYSGLLYVVLGVTANLQRLVSILIVVGRCQVEEYDHAGLQPSHEQGNTELFEEVFKQIL</sequence>